<evidence type="ECO:0000256" key="5">
    <source>
        <dbReference type="ARBA" id="ARBA00038359"/>
    </source>
</evidence>
<feature type="transmembrane region" description="Helical" evidence="7">
    <location>
        <begin position="24"/>
        <end position="46"/>
    </location>
</feature>
<reference evidence="9" key="1">
    <citation type="submission" date="2019-04" db="EMBL/GenBank/DDBJ databases">
        <authorList>
            <person name="Melise S."/>
            <person name="Noan J."/>
            <person name="Okalmin O."/>
        </authorList>
    </citation>
    <scope>NUCLEOTIDE SEQUENCE</scope>
    <source>
        <strain evidence="9">FN9</strain>
    </source>
</reference>
<comment type="similarity">
    <text evidence="5">Belongs to the SAT4 family.</text>
</comment>
<organism evidence="9">
    <name type="scientific">Gibberella zeae</name>
    <name type="common">Wheat head blight fungus</name>
    <name type="synonym">Fusarium graminearum</name>
    <dbReference type="NCBI Taxonomy" id="5518"/>
    <lineage>
        <taxon>Eukaryota</taxon>
        <taxon>Fungi</taxon>
        <taxon>Dikarya</taxon>
        <taxon>Ascomycota</taxon>
        <taxon>Pezizomycotina</taxon>
        <taxon>Sordariomycetes</taxon>
        <taxon>Hypocreomycetidae</taxon>
        <taxon>Hypocreales</taxon>
        <taxon>Nectriaceae</taxon>
        <taxon>Fusarium</taxon>
    </lineage>
</organism>
<evidence type="ECO:0000256" key="6">
    <source>
        <dbReference type="SAM" id="MobiDB-lite"/>
    </source>
</evidence>
<keyword evidence="2 7" id="KW-0812">Transmembrane</keyword>
<evidence type="ECO:0000256" key="1">
    <source>
        <dbReference type="ARBA" id="ARBA00004141"/>
    </source>
</evidence>
<gene>
    <name evidence="9" type="ORF">FUG_LOCUS452810</name>
</gene>
<dbReference type="EMBL" id="CAAKMV010000153">
    <property type="protein sequence ID" value="VIO61819.1"/>
    <property type="molecule type" value="Genomic_DNA"/>
</dbReference>
<keyword evidence="4 7" id="KW-0472">Membrane</keyword>
<dbReference type="GO" id="GO:0016020">
    <property type="term" value="C:membrane"/>
    <property type="evidence" value="ECO:0007669"/>
    <property type="project" value="UniProtKB-SubCell"/>
</dbReference>
<feature type="region of interest" description="Disordered" evidence="6">
    <location>
        <begin position="98"/>
        <end position="124"/>
    </location>
</feature>
<dbReference type="InterPro" id="IPR052337">
    <property type="entry name" value="SAT4-like"/>
</dbReference>
<proteinExistence type="inferred from homology"/>
<protein>
    <recommendedName>
        <fullName evidence="8">Rhodopsin domain-containing protein</fullName>
    </recommendedName>
</protein>
<dbReference type="AlphaFoldDB" id="A0A4E9EFX4"/>
<keyword evidence="3 7" id="KW-1133">Transmembrane helix</keyword>
<dbReference type="InterPro" id="IPR049326">
    <property type="entry name" value="Rhodopsin_dom_fungi"/>
</dbReference>
<name>A0A4E9EFX4_GIBZA</name>
<evidence type="ECO:0000256" key="4">
    <source>
        <dbReference type="ARBA" id="ARBA00023136"/>
    </source>
</evidence>
<evidence type="ECO:0000256" key="2">
    <source>
        <dbReference type="ARBA" id="ARBA00022692"/>
    </source>
</evidence>
<feature type="domain" description="Rhodopsin" evidence="8">
    <location>
        <begin position="2"/>
        <end position="90"/>
    </location>
</feature>
<evidence type="ECO:0000256" key="3">
    <source>
        <dbReference type="ARBA" id="ARBA00022989"/>
    </source>
</evidence>
<dbReference type="PANTHER" id="PTHR33048">
    <property type="entry name" value="PTH11-LIKE INTEGRAL MEMBRANE PROTEIN (AFU_ORTHOLOGUE AFUA_5G11245)"/>
    <property type="match status" value="1"/>
</dbReference>
<evidence type="ECO:0000259" key="8">
    <source>
        <dbReference type="Pfam" id="PF20684"/>
    </source>
</evidence>
<evidence type="ECO:0000313" key="9">
    <source>
        <dbReference type="EMBL" id="VIO61819.1"/>
    </source>
</evidence>
<evidence type="ECO:0000256" key="7">
    <source>
        <dbReference type="SAM" id="Phobius"/>
    </source>
</evidence>
<feature type="transmembrane region" description="Helical" evidence="7">
    <location>
        <begin position="66"/>
        <end position="85"/>
    </location>
</feature>
<comment type="subcellular location">
    <subcellularLocation>
        <location evidence="1">Membrane</location>
        <topology evidence="1">Multi-pass membrane protein</topology>
    </subcellularLocation>
</comment>
<dbReference type="PANTHER" id="PTHR33048:SF47">
    <property type="entry name" value="INTEGRAL MEMBRANE PROTEIN-RELATED"/>
    <property type="match status" value="1"/>
</dbReference>
<dbReference type="Pfam" id="PF20684">
    <property type="entry name" value="Fung_rhodopsin"/>
    <property type="match status" value="1"/>
</dbReference>
<accession>A0A4E9EFX4</accession>
<sequence>MDFYILGIPITTIWSLQMTLRRKITVLSVLVFGIVSLTVALIRLPILESVTSSMESDVSIDVGKMVIVAAFEVQCAIVAMNLPWFKALWVKIKGRQSTSDRNAPSAQQPYKLSSMNNKHGSRKNNSMGVVTLLERGLTTNESEEALVNMERGQVTEMKA</sequence>